<comment type="caution">
    <text evidence="1">The sequence shown here is derived from an EMBL/GenBank/DDBJ whole genome shotgun (WGS) entry which is preliminary data.</text>
</comment>
<evidence type="ECO:0000313" key="2">
    <source>
        <dbReference type="Proteomes" id="UP000772181"/>
    </source>
</evidence>
<dbReference type="EMBL" id="JACQWF010000145">
    <property type="protein sequence ID" value="MBI4595375.1"/>
    <property type="molecule type" value="Genomic_DNA"/>
</dbReference>
<dbReference type="AlphaFoldDB" id="A0A933GLK8"/>
<organism evidence="1 2">
    <name type="scientific">Tectimicrobiota bacterium</name>
    <dbReference type="NCBI Taxonomy" id="2528274"/>
    <lineage>
        <taxon>Bacteria</taxon>
        <taxon>Pseudomonadati</taxon>
        <taxon>Nitrospinota/Tectimicrobiota group</taxon>
        <taxon>Candidatus Tectimicrobiota</taxon>
    </lineage>
</organism>
<sequence>MNFKEIKAKAKELGVKTFGKKKIDIILDIQVAEGNFPCFGTAQDYCDQLNCCFREECLTEKS</sequence>
<proteinExistence type="predicted"/>
<name>A0A933GLK8_UNCTE</name>
<accession>A0A933GLK8</accession>
<dbReference type="Proteomes" id="UP000772181">
    <property type="component" value="Unassembled WGS sequence"/>
</dbReference>
<evidence type="ECO:0000313" key="1">
    <source>
        <dbReference type="EMBL" id="MBI4595375.1"/>
    </source>
</evidence>
<gene>
    <name evidence="1" type="ORF">HY730_03245</name>
</gene>
<protein>
    <submittedName>
        <fullName evidence="1">SAP domain-containing protein</fullName>
    </submittedName>
</protein>
<reference evidence="1" key="1">
    <citation type="submission" date="2020-07" db="EMBL/GenBank/DDBJ databases">
        <title>Huge and variable diversity of episymbiotic CPR bacteria and DPANN archaea in groundwater ecosystems.</title>
        <authorList>
            <person name="He C.Y."/>
            <person name="Keren R."/>
            <person name="Whittaker M."/>
            <person name="Farag I.F."/>
            <person name="Doudna J."/>
            <person name="Cate J.H.D."/>
            <person name="Banfield J.F."/>
        </authorList>
    </citation>
    <scope>NUCLEOTIDE SEQUENCE</scope>
    <source>
        <strain evidence="1">NC_groundwater_1482_Ag_S-0.65um_47_24</strain>
    </source>
</reference>